<sequence length="133" mass="15038">MRDQCNDDVLIVISRADNVIYTSVGATAGKFLTPTVILETDKKILPKLENQQFFEAASEMILTYQDVLQGKPLTQVAAEKHWYSPLPLWAVYAIGGGILLLFVLLTASIVCCVLQRKRRREYTVGRVNYNTRM</sequence>
<organism evidence="1 2">
    <name type="scientific">Panagrolaimus sp. JU765</name>
    <dbReference type="NCBI Taxonomy" id="591449"/>
    <lineage>
        <taxon>Eukaryota</taxon>
        <taxon>Metazoa</taxon>
        <taxon>Ecdysozoa</taxon>
        <taxon>Nematoda</taxon>
        <taxon>Chromadorea</taxon>
        <taxon>Rhabditida</taxon>
        <taxon>Tylenchina</taxon>
        <taxon>Panagrolaimomorpha</taxon>
        <taxon>Panagrolaimoidea</taxon>
        <taxon>Panagrolaimidae</taxon>
        <taxon>Panagrolaimus</taxon>
    </lineage>
</organism>
<evidence type="ECO:0000313" key="2">
    <source>
        <dbReference type="WBParaSite" id="JU765_v2.g19980.t1"/>
    </source>
</evidence>
<protein>
    <submittedName>
        <fullName evidence="2">Uncharacterized protein</fullName>
    </submittedName>
</protein>
<dbReference type="Proteomes" id="UP000887576">
    <property type="component" value="Unplaced"/>
</dbReference>
<accession>A0AC34QWJ3</accession>
<reference evidence="2" key="1">
    <citation type="submission" date="2022-11" db="UniProtKB">
        <authorList>
            <consortium name="WormBaseParasite"/>
        </authorList>
    </citation>
    <scope>IDENTIFICATION</scope>
</reference>
<dbReference type="WBParaSite" id="JU765_v2.g19980.t1">
    <property type="protein sequence ID" value="JU765_v2.g19980.t1"/>
    <property type="gene ID" value="JU765_v2.g19980"/>
</dbReference>
<evidence type="ECO:0000313" key="1">
    <source>
        <dbReference type="Proteomes" id="UP000887576"/>
    </source>
</evidence>
<proteinExistence type="predicted"/>
<name>A0AC34QWJ3_9BILA</name>